<name>A0A3P8UGS4_CYNSE</name>
<dbReference type="Proteomes" id="UP000265120">
    <property type="component" value="Chromosome 14"/>
</dbReference>
<evidence type="ECO:0000313" key="1">
    <source>
        <dbReference type="Ensembl" id="ENSCSEP00000001597.1"/>
    </source>
</evidence>
<accession>A0A3P8UGS4</accession>
<organism evidence="1 2">
    <name type="scientific">Cynoglossus semilaevis</name>
    <name type="common">Tongue sole</name>
    <dbReference type="NCBI Taxonomy" id="244447"/>
    <lineage>
        <taxon>Eukaryota</taxon>
        <taxon>Metazoa</taxon>
        <taxon>Chordata</taxon>
        <taxon>Craniata</taxon>
        <taxon>Vertebrata</taxon>
        <taxon>Euteleostomi</taxon>
        <taxon>Actinopterygii</taxon>
        <taxon>Neopterygii</taxon>
        <taxon>Teleostei</taxon>
        <taxon>Neoteleostei</taxon>
        <taxon>Acanthomorphata</taxon>
        <taxon>Carangaria</taxon>
        <taxon>Pleuronectiformes</taxon>
        <taxon>Pleuronectoidei</taxon>
        <taxon>Cynoglossidae</taxon>
        <taxon>Cynoglossinae</taxon>
        <taxon>Cynoglossus</taxon>
    </lineage>
</organism>
<reference evidence="1 2" key="1">
    <citation type="journal article" date="2014" name="Nat. Genet.">
        <title>Whole-genome sequence of a flatfish provides insights into ZW sex chromosome evolution and adaptation to a benthic lifestyle.</title>
        <authorList>
            <person name="Chen S."/>
            <person name="Zhang G."/>
            <person name="Shao C."/>
            <person name="Huang Q."/>
            <person name="Liu G."/>
            <person name="Zhang P."/>
            <person name="Song W."/>
            <person name="An N."/>
            <person name="Chalopin D."/>
            <person name="Volff J.N."/>
            <person name="Hong Y."/>
            <person name="Li Q."/>
            <person name="Sha Z."/>
            <person name="Zhou H."/>
            <person name="Xie M."/>
            <person name="Yu Q."/>
            <person name="Liu Y."/>
            <person name="Xiang H."/>
            <person name="Wang N."/>
            <person name="Wu K."/>
            <person name="Yang C."/>
            <person name="Zhou Q."/>
            <person name="Liao X."/>
            <person name="Yang L."/>
            <person name="Hu Q."/>
            <person name="Zhang J."/>
            <person name="Meng L."/>
            <person name="Jin L."/>
            <person name="Tian Y."/>
            <person name="Lian J."/>
            <person name="Yang J."/>
            <person name="Miao G."/>
            <person name="Liu S."/>
            <person name="Liang Z."/>
            <person name="Yan F."/>
            <person name="Li Y."/>
            <person name="Sun B."/>
            <person name="Zhang H."/>
            <person name="Zhang J."/>
            <person name="Zhu Y."/>
            <person name="Du M."/>
            <person name="Zhao Y."/>
            <person name="Schartl M."/>
            <person name="Tang Q."/>
            <person name="Wang J."/>
        </authorList>
    </citation>
    <scope>NUCLEOTIDE SEQUENCE</scope>
</reference>
<sequence length="92" mass="10378">EKPTDLSVGDADQPLVYQFVCFGPYLDSSAPAFSDSIRHSSTRRVNHGYEADETQVVGGEVHFISVKGKAFWELVIRQTEMAETWKEDSIIR</sequence>
<dbReference type="OMA" id="WVNHGHE"/>
<evidence type="ECO:0000313" key="2">
    <source>
        <dbReference type="Proteomes" id="UP000265120"/>
    </source>
</evidence>
<dbReference type="Ensembl" id="ENSCSET00000001628.1">
    <property type="protein sequence ID" value="ENSCSEP00000001597.1"/>
    <property type="gene ID" value="ENSCSEG00000001086.1"/>
</dbReference>
<keyword evidence="2" id="KW-1185">Reference proteome</keyword>
<reference evidence="1" key="2">
    <citation type="submission" date="2025-08" db="UniProtKB">
        <authorList>
            <consortium name="Ensembl"/>
        </authorList>
    </citation>
    <scope>IDENTIFICATION</scope>
</reference>
<reference evidence="1" key="3">
    <citation type="submission" date="2025-09" db="UniProtKB">
        <authorList>
            <consortium name="Ensembl"/>
        </authorList>
    </citation>
    <scope>IDENTIFICATION</scope>
</reference>
<dbReference type="AlphaFoldDB" id="A0A3P8UGS4"/>
<proteinExistence type="predicted"/>
<dbReference type="GeneTree" id="ENSGT01100000263585"/>
<protein>
    <submittedName>
        <fullName evidence="1">Uncharacterized protein</fullName>
    </submittedName>
</protein>
<dbReference type="InParanoid" id="A0A3P8UGS4"/>